<feature type="region of interest" description="Disordered" evidence="1">
    <location>
        <begin position="80"/>
        <end position="101"/>
    </location>
</feature>
<organism evidence="2 3">
    <name type="scientific">Pseudonocardia ailaonensis</name>
    <dbReference type="NCBI Taxonomy" id="367279"/>
    <lineage>
        <taxon>Bacteria</taxon>
        <taxon>Bacillati</taxon>
        <taxon>Actinomycetota</taxon>
        <taxon>Actinomycetes</taxon>
        <taxon>Pseudonocardiales</taxon>
        <taxon>Pseudonocardiaceae</taxon>
        <taxon>Pseudonocardia</taxon>
    </lineage>
</organism>
<proteinExistence type="predicted"/>
<gene>
    <name evidence="2" type="ORF">GCM10009836_14700</name>
</gene>
<dbReference type="RefSeq" id="WP_344413797.1">
    <property type="nucleotide sequence ID" value="NZ_BAAAQK010000004.1"/>
</dbReference>
<comment type="caution">
    <text evidence="2">The sequence shown here is derived from an EMBL/GenBank/DDBJ whole genome shotgun (WGS) entry which is preliminary data.</text>
</comment>
<accession>A0ABN2MVI7</accession>
<name>A0ABN2MVI7_9PSEU</name>
<reference evidence="2 3" key="1">
    <citation type="journal article" date="2019" name="Int. J. Syst. Evol. Microbiol.">
        <title>The Global Catalogue of Microorganisms (GCM) 10K type strain sequencing project: providing services to taxonomists for standard genome sequencing and annotation.</title>
        <authorList>
            <consortium name="The Broad Institute Genomics Platform"/>
            <consortium name="The Broad Institute Genome Sequencing Center for Infectious Disease"/>
            <person name="Wu L."/>
            <person name="Ma J."/>
        </authorList>
    </citation>
    <scope>NUCLEOTIDE SEQUENCE [LARGE SCALE GENOMIC DNA]</scope>
    <source>
        <strain evidence="2 3">JCM 16009</strain>
    </source>
</reference>
<protein>
    <recommendedName>
        <fullName evidence="4">4Fe-4S ferredoxin-type domain-containing protein</fullName>
    </recommendedName>
</protein>
<evidence type="ECO:0000313" key="3">
    <source>
        <dbReference type="Proteomes" id="UP001500449"/>
    </source>
</evidence>
<evidence type="ECO:0008006" key="4">
    <source>
        <dbReference type="Google" id="ProtNLM"/>
    </source>
</evidence>
<evidence type="ECO:0000313" key="2">
    <source>
        <dbReference type="EMBL" id="GAA1837143.1"/>
    </source>
</evidence>
<dbReference type="Proteomes" id="UP001500449">
    <property type="component" value="Unassembled WGS sequence"/>
</dbReference>
<dbReference type="EMBL" id="BAAAQK010000004">
    <property type="protein sequence ID" value="GAA1837143.1"/>
    <property type="molecule type" value="Genomic_DNA"/>
</dbReference>
<sequence>MIVDCEGCAVRGAACGDCVIGVLLGMPEVPSRAPGEFAAGAAEPGPEVPSGAPQVQLDAAERHALAVLADQGLIPRLRLVPTRPQSVTDSGGAAPERRNAV</sequence>
<evidence type="ECO:0000256" key="1">
    <source>
        <dbReference type="SAM" id="MobiDB-lite"/>
    </source>
</evidence>
<keyword evidence="3" id="KW-1185">Reference proteome</keyword>